<dbReference type="AlphaFoldDB" id="A0A6I4SU70"/>
<reference evidence="2 3" key="1">
    <citation type="submission" date="2019-12" db="EMBL/GenBank/DDBJ databases">
        <title>Genomic-based taxomic classification of the family Erythrobacteraceae.</title>
        <authorList>
            <person name="Xu L."/>
        </authorList>
    </citation>
    <scope>NUCLEOTIDE SEQUENCE [LARGE SCALE GENOMIC DNA]</scope>
    <source>
        <strain evidence="2 3">MCCC 1K01500</strain>
    </source>
</reference>
<keyword evidence="1" id="KW-0732">Signal</keyword>
<dbReference type="RefSeq" id="WP_159791304.1">
    <property type="nucleotide sequence ID" value="NZ_WTYM01000021.1"/>
</dbReference>
<evidence type="ECO:0000256" key="1">
    <source>
        <dbReference type="SAM" id="SignalP"/>
    </source>
</evidence>
<evidence type="ECO:0000313" key="2">
    <source>
        <dbReference type="EMBL" id="MXO58012.1"/>
    </source>
</evidence>
<comment type="caution">
    <text evidence="2">The sequence shown here is derived from an EMBL/GenBank/DDBJ whole genome shotgun (WGS) entry which is preliminary data.</text>
</comment>
<dbReference type="Proteomes" id="UP000433652">
    <property type="component" value="Unassembled WGS sequence"/>
</dbReference>
<dbReference type="PROSITE" id="PS51257">
    <property type="entry name" value="PROKAR_LIPOPROTEIN"/>
    <property type="match status" value="1"/>
</dbReference>
<organism evidence="2 3">
    <name type="scientific">Croceibacterium salegens</name>
    <dbReference type="NCBI Taxonomy" id="1737568"/>
    <lineage>
        <taxon>Bacteria</taxon>
        <taxon>Pseudomonadati</taxon>
        <taxon>Pseudomonadota</taxon>
        <taxon>Alphaproteobacteria</taxon>
        <taxon>Sphingomonadales</taxon>
        <taxon>Erythrobacteraceae</taxon>
        <taxon>Croceibacterium</taxon>
    </lineage>
</organism>
<gene>
    <name evidence="2" type="ORF">GRI89_00435</name>
</gene>
<dbReference type="EMBL" id="WTYM01000021">
    <property type="protein sequence ID" value="MXO58012.1"/>
    <property type="molecule type" value="Genomic_DNA"/>
</dbReference>
<name>A0A6I4SU70_9SPHN</name>
<feature type="chain" id="PRO_5026086530" evidence="1">
    <location>
        <begin position="22"/>
        <end position="136"/>
    </location>
</feature>
<evidence type="ECO:0000313" key="3">
    <source>
        <dbReference type="Proteomes" id="UP000433652"/>
    </source>
</evidence>
<feature type="signal peptide" evidence="1">
    <location>
        <begin position="1"/>
        <end position="21"/>
    </location>
</feature>
<sequence>MKKIMLVAALAAIAACSDQSAAPDTNATPEATPTTEAMTLAADGKPSTGSFEVTMADGNKITVDVKPDGTYSAVGPDGAVADTGKWVQRSPEFYCETSDKEGSVQKCYTEKVDENGVYTSTDPDTGDVATVVRLEG</sequence>
<proteinExistence type="predicted"/>
<keyword evidence="3" id="KW-1185">Reference proteome</keyword>
<protein>
    <submittedName>
        <fullName evidence="2">Uncharacterized protein</fullName>
    </submittedName>
</protein>
<dbReference type="OrthoDB" id="7408034at2"/>
<accession>A0A6I4SU70</accession>